<keyword evidence="8" id="KW-0648">Protein biosynthesis</keyword>
<sequence>MSAGSSKLLAKHVPRHLADAAERMQEWENHIILRFPEDIADEIRSMIDEADDTSLAISFNPDMRNANVRIRERVMTAKLYDLPTIVEVMKTTDRKNVYKVADVSQIMVCSSTADSSSSKRMPKTKSNKAYQWPNGLTPPMKNARKKRFRKAIKKKYVDVPEIERELKMLLRTDIAAESVRWEKILQIVQLEEDNARSQAETNGSVAIGN</sequence>
<dbReference type="PANTHER" id="PTHR12228:SF0">
    <property type="entry name" value="TATA-BOX BINDING PROTEIN ASSOCIATED FACTOR 7"/>
    <property type="match status" value="1"/>
</dbReference>
<organism evidence="8">
    <name type="scientific">Ascaris suum</name>
    <name type="common">Pig roundworm</name>
    <name type="synonym">Ascaris lumbricoides</name>
    <dbReference type="NCBI Taxonomy" id="6253"/>
    <lineage>
        <taxon>Eukaryota</taxon>
        <taxon>Metazoa</taxon>
        <taxon>Ecdysozoa</taxon>
        <taxon>Nematoda</taxon>
        <taxon>Chromadorea</taxon>
        <taxon>Rhabditida</taxon>
        <taxon>Spirurina</taxon>
        <taxon>Ascaridomorpha</taxon>
        <taxon>Ascaridoidea</taxon>
        <taxon>Ascarididae</taxon>
        <taxon>Ascaris</taxon>
    </lineage>
</organism>
<dbReference type="SMART" id="SM01370">
    <property type="entry name" value="TAFII55_N"/>
    <property type="match status" value="1"/>
</dbReference>
<protein>
    <submittedName>
        <fullName evidence="8">Transcription initiation factor TFIID subunit 7</fullName>
    </submittedName>
</protein>
<dbReference type="AlphaFoldDB" id="F1L370"/>
<comment type="similarity">
    <text evidence="2">Belongs to the TAF7 family.</text>
</comment>
<evidence type="ECO:0000256" key="2">
    <source>
        <dbReference type="ARBA" id="ARBA00009368"/>
    </source>
</evidence>
<keyword evidence="5" id="KW-0539">Nucleus</keyword>
<dbReference type="PANTHER" id="PTHR12228">
    <property type="entry name" value="TRANSCRIPTION INITIATION FACTOR TFIID 55 KD SUBUNIT-RELATED"/>
    <property type="match status" value="1"/>
</dbReference>
<dbReference type="EMBL" id="JI170481">
    <property type="protein sequence ID" value="ADY44574.1"/>
    <property type="molecule type" value="mRNA"/>
</dbReference>
<dbReference type="InterPro" id="IPR037817">
    <property type="entry name" value="TAF7"/>
</dbReference>
<dbReference type="GO" id="GO:0003743">
    <property type="term" value="F:translation initiation factor activity"/>
    <property type="evidence" value="ECO:0007669"/>
    <property type="project" value="UniProtKB-KW"/>
</dbReference>
<evidence type="ECO:0000256" key="4">
    <source>
        <dbReference type="ARBA" id="ARBA00023163"/>
    </source>
</evidence>
<keyword evidence="8" id="KW-0396">Initiation factor</keyword>
<dbReference type="InterPro" id="IPR006751">
    <property type="entry name" value="TAFII55_prot_cons_reg"/>
</dbReference>
<evidence type="ECO:0000256" key="1">
    <source>
        <dbReference type="ARBA" id="ARBA00004123"/>
    </source>
</evidence>
<dbReference type="Pfam" id="PF04658">
    <property type="entry name" value="TAFII55_N"/>
    <property type="match status" value="1"/>
</dbReference>
<comment type="subcellular location">
    <subcellularLocation>
        <location evidence="1">Nucleus</location>
    </subcellularLocation>
</comment>
<dbReference type="GO" id="GO:0005669">
    <property type="term" value="C:transcription factor TFIID complex"/>
    <property type="evidence" value="ECO:0007669"/>
    <property type="project" value="InterPro"/>
</dbReference>
<proteinExistence type="evidence at transcript level"/>
<evidence type="ECO:0000256" key="6">
    <source>
        <dbReference type="SAM" id="MobiDB-lite"/>
    </source>
</evidence>
<feature type="region of interest" description="Disordered" evidence="6">
    <location>
        <begin position="114"/>
        <end position="141"/>
    </location>
</feature>
<reference evidence="8" key="1">
    <citation type="journal article" date="2011" name="Genome Res.">
        <title>Deep small RNA sequencing from the nematode Ascaris reveals conservation, functional diversification, and novel developmental profiles.</title>
        <authorList>
            <person name="Wang J."/>
            <person name="Czech B."/>
            <person name="Crunk A."/>
            <person name="Wallace A."/>
            <person name="Mitreva M."/>
            <person name="Hannon G.J."/>
            <person name="Davis R.E."/>
        </authorList>
    </citation>
    <scope>NUCLEOTIDE SEQUENCE</scope>
</reference>
<evidence type="ECO:0000313" key="8">
    <source>
        <dbReference type="EMBL" id="ADY44574.1"/>
    </source>
</evidence>
<evidence type="ECO:0000256" key="5">
    <source>
        <dbReference type="ARBA" id="ARBA00023242"/>
    </source>
</evidence>
<keyword evidence="4" id="KW-0804">Transcription</keyword>
<evidence type="ECO:0000256" key="3">
    <source>
        <dbReference type="ARBA" id="ARBA00023015"/>
    </source>
</evidence>
<feature type="domain" description="TAFII55 protein conserved region" evidence="7">
    <location>
        <begin position="27"/>
        <end position="178"/>
    </location>
</feature>
<evidence type="ECO:0000259" key="7">
    <source>
        <dbReference type="SMART" id="SM01370"/>
    </source>
</evidence>
<dbReference type="CDD" id="cd08047">
    <property type="entry name" value="TAF7"/>
    <property type="match status" value="1"/>
</dbReference>
<dbReference type="GO" id="GO:0016251">
    <property type="term" value="F:RNA polymerase II general transcription initiation factor activity"/>
    <property type="evidence" value="ECO:0007669"/>
    <property type="project" value="TreeGrafter"/>
</dbReference>
<name>F1L370_ASCSU</name>
<keyword evidence="3" id="KW-0805">Transcription regulation</keyword>
<dbReference type="GO" id="GO:0051123">
    <property type="term" value="P:RNA polymerase II preinitiation complex assembly"/>
    <property type="evidence" value="ECO:0007669"/>
    <property type="project" value="TreeGrafter"/>
</dbReference>
<accession>F1L370</accession>